<dbReference type="Gene3D" id="3.30.457.10">
    <property type="entry name" value="Copper amine oxidase-like, N-terminal domain"/>
    <property type="match status" value="1"/>
</dbReference>
<dbReference type="Proteomes" id="UP000189761">
    <property type="component" value="Unassembled WGS sequence"/>
</dbReference>
<evidence type="ECO:0000259" key="2">
    <source>
        <dbReference type="Pfam" id="PF07833"/>
    </source>
</evidence>
<accession>A0A8E2I8U9</accession>
<dbReference type="AlphaFoldDB" id="A0A8E2I8U9"/>
<feature type="domain" description="Copper amine oxidase-like N-terminal" evidence="2">
    <location>
        <begin position="223"/>
        <end position="304"/>
    </location>
</feature>
<gene>
    <name evidence="3" type="ORF">BWZ43_12450</name>
</gene>
<sequence>MKKVSIITASVIAAGIALNSSPVMAAKSETADESTQQIDASDYIRGTGVITEINQDGNSLSIVVENPENSLITIFPITKDVLLVDSGTTNEINKNQLKKGTKVTAYYDKHKPMLMIYPPTITPELLVVHSDKDMGMVKVAKFNQQLVSLDGQLKLNLSNDTILLNKTGEKINKKDLYGKDLVVFYSIATKSIPAQTTPKKIIALDNLDQKKREIQQIIGKDYYMKKEVKMIPLRKVADHLGYHVKWDAKTSNTIITISKQNRSYQISIGQKEYGYNRSIKFFEVAPEIKNGKTYVSEDFLEELFKD</sequence>
<dbReference type="SUPFAM" id="SSF55383">
    <property type="entry name" value="Copper amine oxidase, domain N"/>
    <property type="match status" value="1"/>
</dbReference>
<feature type="signal peptide" evidence="1">
    <location>
        <begin position="1"/>
        <end position="25"/>
    </location>
</feature>
<reference evidence="3 4" key="1">
    <citation type="submission" date="2017-01" db="EMBL/GenBank/DDBJ databases">
        <title>Draft genome sequence of Bacillus oleronius.</title>
        <authorList>
            <person name="Allam M."/>
        </authorList>
    </citation>
    <scope>NUCLEOTIDE SEQUENCE [LARGE SCALE GENOMIC DNA]</scope>
    <source>
        <strain evidence="3 4">DSM 9356</strain>
    </source>
</reference>
<comment type="caution">
    <text evidence="3">The sequence shown here is derived from an EMBL/GenBank/DDBJ whole genome shotgun (WGS) entry which is preliminary data.</text>
</comment>
<dbReference type="Pfam" id="PF07833">
    <property type="entry name" value="Cu_amine_oxidN1"/>
    <property type="match status" value="1"/>
</dbReference>
<keyword evidence="1" id="KW-0732">Signal</keyword>
<dbReference type="EMBL" id="MTLA01000137">
    <property type="protein sequence ID" value="OOP68085.1"/>
    <property type="molecule type" value="Genomic_DNA"/>
</dbReference>
<evidence type="ECO:0000256" key="1">
    <source>
        <dbReference type="SAM" id="SignalP"/>
    </source>
</evidence>
<evidence type="ECO:0000313" key="3">
    <source>
        <dbReference type="EMBL" id="OOP68085.1"/>
    </source>
</evidence>
<dbReference type="RefSeq" id="WP_078110288.1">
    <property type="nucleotide sequence ID" value="NZ_CP065424.1"/>
</dbReference>
<evidence type="ECO:0000313" key="4">
    <source>
        <dbReference type="Proteomes" id="UP000189761"/>
    </source>
</evidence>
<name>A0A8E2I8U9_9BACI</name>
<proteinExistence type="predicted"/>
<dbReference type="InterPro" id="IPR012854">
    <property type="entry name" value="Cu_amine_oxidase-like_N"/>
</dbReference>
<protein>
    <recommendedName>
        <fullName evidence="2">Copper amine oxidase-like N-terminal domain-containing protein</fullName>
    </recommendedName>
</protein>
<keyword evidence="4" id="KW-1185">Reference proteome</keyword>
<dbReference type="InterPro" id="IPR036582">
    <property type="entry name" value="Mao_N_sf"/>
</dbReference>
<organism evidence="3 4">
    <name type="scientific">Heyndrickxia oleronia</name>
    <dbReference type="NCBI Taxonomy" id="38875"/>
    <lineage>
        <taxon>Bacteria</taxon>
        <taxon>Bacillati</taxon>
        <taxon>Bacillota</taxon>
        <taxon>Bacilli</taxon>
        <taxon>Bacillales</taxon>
        <taxon>Bacillaceae</taxon>
        <taxon>Heyndrickxia</taxon>
    </lineage>
</organism>
<feature type="chain" id="PRO_5034936410" description="Copper amine oxidase-like N-terminal domain-containing protein" evidence="1">
    <location>
        <begin position="26"/>
        <end position="306"/>
    </location>
</feature>